<name>A0A6A5RLT6_9PLEO</name>
<dbReference type="AlphaFoldDB" id="A0A6A5RLT6"/>
<protein>
    <submittedName>
        <fullName evidence="2">Uncharacterized protein</fullName>
    </submittedName>
</protein>
<feature type="compositionally biased region" description="Low complexity" evidence="1">
    <location>
        <begin position="162"/>
        <end position="172"/>
    </location>
</feature>
<feature type="compositionally biased region" description="Polar residues" evidence="1">
    <location>
        <begin position="234"/>
        <end position="243"/>
    </location>
</feature>
<dbReference type="RefSeq" id="XP_033448196.1">
    <property type="nucleotide sequence ID" value="XM_033595364.1"/>
</dbReference>
<dbReference type="GeneID" id="54353031"/>
<evidence type="ECO:0000256" key="1">
    <source>
        <dbReference type="SAM" id="MobiDB-lite"/>
    </source>
</evidence>
<keyword evidence="3" id="KW-1185">Reference proteome</keyword>
<feature type="compositionally biased region" description="Polar residues" evidence="1">
    <location>
        <begin position="180"/>
        <end position="196"/>
    </location>
</feature>
<evidence type="ECO:0000313" key="3">
    <source>
        <dbReference type="Proteomes" id="UP000800082"/>
    </source>
</evidence>
<gene>
    <name evidence="2" type="ORF">M421DRAFT_5610</name>
</gene>
<feature type="compositionally biased region" description="Acidic residues" evidence="1">
    <location>
        <begin position="211"/>
        <end position="233"/>
    </location>
</feature>
<reference evidence="2" key="1">
    <citation type="journal article" date="2020" name="Stud. Mycol.">
        <title>101 Dothideomycetes genomes: a test case for predicting lifestyles and emergence of pathogens.</title>
        <authorList>
            <person name="Haridas S."/>
            <person name="Albert R."/>
            <person name="Binder M."/>
            <person name="Bloem J."/>
            <person name="Labutti K."/>
            <person name="Salamov A."/>
            <person name="Andreopoulos B."/>
            <person name="Baker S."/>
            <person name="Barry K."/>
            <person name="Bills G."/>
            <person name="Bluhm B."/>
            <person name="Cannon C."/>
            <person name="Castanera R."/>
            <person name="Culley D."/>
            <person name="Daum C."/>
            <person name="Ezra D."/>
            <person name="Gonzalez J."/>
            <person name="Henrissat B."/>
            <person name="Kuo A."/>
            <person name="Liang C."/>
            <person name="Lipzen A."/>
            <person name="Lutzoni F."/>
            <person name="Magnuson J."/>
            <person name="Mondo S."/>
            <person name="Nolan M."/>
            <person name="Ohm R."/>
            <person name="Pangilinan J."/>
            <person name="Park H.-J."/>
            <person name="Ramirez L."/>
            <person name="Alfaro M."/>
            <person name="Sun H."/>
            <person name="Tritt A."/>
            <person name="Yoshinaga Y."/>
            <person name="Zwiers L.-H."/>
            <person name="Turgeon B."/>
            <person name="Goodwin S."/>
            <person name="Spatafora J."/>
            <person name="Crous P."/>
            <person name="Grigoriev I."/>
        </authorList>
    </citation>
    <scope>NUCLEOTIDE SEQUENCE</scope>
    <source>
        <strain evidence="2">CBS 183.55</strain>
    </source>
</reference>
<evidence type="ECO:0000313" key="2">
    <source>
        <dbReference type="EMBL" id="KAF1927944.1"/>
    </source>
</evidence>
<dbReference type="Proteomes" id="UP000800082">
    <property type="component" value="Unassembled WGS sequence"/>
</dbReference>
<dbReference type="EMBL" id="ML978970">
    <property type="protein sequence ID" value="KAF1927944.1"/>
    <property type="molecule type" value="Genomic_DNA"/>
</dbReference>
<organism evidence="2 3">
    <name type="scientific">Didymella exigua CBS 183.55</name>
    <dbReference type="NCBI Taxonomy" id="1150837"/>
    <lineage>
        <taxon>Eukaryota</taxon>
        <taxon>Fungi</taxon>
        <taxon>Dikarya</taxon>
        <taxon>Ascomycota</taxon>
        <taxon>Pezizomycotina</taxon>
        <taxon>Dothideomycetes</taxon>
        <taxon>Pleosporomycetidae</taxon>
        <taxon>Pleosporales</taxon>
        <taxon>Pleosporineae</taxon>
        <taxon>Didymellaceae</taxon>
        <taxon>Didymella</taxon>
    </lineage>
</organism>
<proteinExistence type="predicted"/>
<sequence>MSGYRSFTHTELLSKIAKRPSFKDDFEVLLSIIDVVLTTEHLLPWILVGYVNLPLKKRKRLWAKFEEPVADESGHGNDRDFKLRFCLTDGTTHPVKRLSDIEVEGTFTALLWSAMGQLCAISLFSLLEKRHPTPFSFIPRFVRDFEDACSHIASGGRLRTPALSRSSALSSSTHEDSEGEQNASESVPSQLPSPGSQMRDRYPHSSSSSDEGSDDSESEESVSEADAELEEEYPSQSERIFLL</sequence>
<feature type="region of interest" description="Disordered" evidence="1">
    <location>
        <begin position="162"/>
        <end position="243"/>
    </location>
</feature>
<accession>A0A6A5RLT6</accession>